<feature type="region of interest" description="Disordered" evidence="1">
    <location>
        <begin position="141"/>
        <end position="165"/>
    </location>
</feature>
<gene>
    <name evidence="2" type="ORF">PCOR1329_LOCUS37230</name>
</gene>
<evidence type="ECO:0000313" key="3">
    <source>
        <dbReference type="Proteomes" id="UP001189429"/>
    </source>
</evidence>
<evidence type="ECO:0008006" key="4">
    <source>
        <dbReference type="Google" id="ProtNLM"/>
    </source>
</evidence>
<feature type="non-terminal residue" evidence="2">
    <location>
        <position position="165"/>
    </location>
</feature>
<feature type="compositionally biased region" description="Low complexity" evidence="1">
    <location>
        <begin position="102"/>
        <end position="111"/>
    </location>
</feature>
<accession>A0ABN9TAJ8</accession>
<protein>
    <recommendedName>
        <fullName evidence="4">Phospholipase B-like</fullName>
    </recommendedName>
</protein>
<dbReference type="EMBL" id="CAUYUJ010014516">
    <property type="protein sequence ID" value="CAK0842316.1"/>
    <property type="molecule type" value="Genomic_DNA"/>
</dbReference>
<feature type="region of interest" description="Disordered" evidence="1">
    <location>
        <begin position="78"/>
        <end position="121"/>
    </location>
</feature>
<sequence length="165" mass="16211">ANLYTFAAVPNAAAMWGHLRTTIGLLSVATPSAPFVVAGGAGAGAAWVPRAVQLDDPARAGAAGAQVPQDMAGQAPWRPALGVAAPPPGAPAAAAGAGGAAPGAAAALPAGPGAGAADRRARPLVRDPAGRRQLDFALAAQRATSTPQADWPIKGPRTTQWCPDH</sequence>
<comment type="caution">
    <text evidence="2">The sequence shown here is derived from an EMBL/GenBank/DDBJ whole genome shotgun (WGS) entry which is preliminary data.</text>
</comment>
<evidence type="ECO:0000313" key="2">
    <source>
        <dbReference type="EMBL" id="CAK0842316.1"/>
    </source>
</evidence>
<reference evidence="2" key="1">
    <citation type="submission" date="2023-10" db="EMBL/GenBank/DDBJ databases">
        <authorList>
            <person name="Chen Y."/>
            <person name="Shah S."/>
            <person name="Dougan E. K."/>
            <person name="Thang M."/>
            <person name="Chan C."/>
        </authorList>
    </citation>
    <scope>NUCLEOTIDE SEQUENCE [LARGE SCALE GENOMIC DNA]</scope>
</reference>
<evidence type="ECO:0000256" key="1">
    <source>
        <dbReference type="SAM" id="MobiDB-lite"/>
    </source>
</evidence>
<keyword evidence="3" id="KW-1185">Reference proteome</keyword>
<feature type="non-terminal residue" evidence="2">
    <location>
        <position position="1"/>
    </location>
</feature>
<organism evidence="2 3">
    <name type="scientific">Prorocentrum cordatum</name>
    <dbReference type="NCBI Taxonomy" id="2364126"/>
    <lineage>
        <taxon>Eukaryota</taxon>
        <taxon>Sar</taxon>
        <taxon>Alveolata</taxon>
        <taxon>Dinophyceae</taxon>
        <taxon>Prorocentrales</taxon>
        <taxon>Prorocentraceae</taxon>
        <taxon>Prorocentrum</taxon>
    </lineage>
</organism>
<proteinExistence type="predicted"/>
<dbReference type="Proteomes" id="UP001189429">
    <property type="component" value="Unassembled WGS sequence"/>
</dbReference>
<name>A0ABN9TAJ8_9DINO</name>